<organism evidence="1">
    <name type="scientific">Rhipicephalus microplus</name>
    <name type="common">Cattle tick</name>
    <name type="synonym">Boophilus microplus</name>
    <dbReference type="NCBI Taxonomy" id="6941"/>
    <lineage>
        <taxon>Eukaryota</taxon>
        <taxon>Metazoa</taxon>
        <taxon>Ecdysozoa</taxon>
        <taxon>Arthropoda</taxon>
        <taxon>Chelicerata</taxon>
        <taxon>Arachnida</taxon>
        <taxon>Acari</taxon>
        <taxon>Parasitiformes</taxon>
        <taxon>Ixodida</taxon>
        <taxon>Ixodoidea</taxon>
        <taxon>Ixodidae</taxon>
        <taxon>Rhipicephalinae</taxon>
        <taxon>Rhipicephalus</taxon>
        <taxon>Boophilus</taxon>
    </lineage>
</organism>
<accession>A0A6G5AF11</accession>
<dbReference type="AlphaFoldDB" id="A0A6G5AF11"/>
<reference evidence="1" key="1">
    <citation type="submission" date="2020-03" db="EMBL/GenBank/DDBJ databases">
        <title>A transcriptome and proteome of the tick Rhipicephalus microplus shaped by the genetic composition of its hosts and developmental stage.</title>
        <authorList>
            <person name="Garcia G.R."/>
            <person name="Ribeiro J.M.C."/>
            <person name="Maruyama S.R."/>
            <person name="Gardinasse L.G."/>
            <person name="Nelson K."/>
            <person name="Ferreira B.R."/>
            <person name="Andrade T.G."/>
            <person name="Santos I.K.F.M."/>
        </authorList>
    </citation>
    <scope>NUCLEOTIDE SEQUENCE</scope>
    <source>
        <strain evidence="1">NSGR</strain>
        <tissue evidence="1">Salivary glands</tissue>
    </source>
</reference>
<name>A0A6G5AF11_RHIMP</name>
<proteinExistence type="predicted"/>
<protein>
    <submittedName>
        <fullName evidence="1">Uncharacterized protein</fullName>
    </submittedName>
</protein>
<sequence>MWYCLLLRRCLWNHRQCAYRCIKFQSCHFGCEGCFNLHVVFSIVYEQLCPEATLPAPIHPCLCSPKNCFTTKAHCSMRSQIYWRRRRPACCELCSSQWRFVSFCG</sequence>
<evidence type="ECO:0000313" key="1">
    <source>
        <dbReference type="EMBL" id="NIE49591.1"/>
    </source>
</evidence>
<dbReference type="EMBL" id="GIKN01007318">
    <property type="protein sequence ID" value="NIE49591.1"/>
    <property type="molecule type" value="Transcribed_RNA"/>
</dbReference>